<dbReference type="EMBL" id="APPK01000043">
    <property type="protein sequence ID" value="ENV21137.1"/>
    <property type="molecule type" value="Genomic_DNA"/>
</dbReference>
<dbReference type="Proteomes" id="UP000013270">
    <property type="component" value="Unassembled WGS sequence"/>
</dbReference>
<sequence length="225" mass="26030">MKAKNRYYSRSRITEAKFRQIIRFFAMDFTASDTAKLTNISVRSINTIYIKLRKKIALQCEEVSPFNGIVELDESYFGARRVRGKRGRGASGKTIVFGLLKRDGNVYTEIVPDCSKATLQGIIRGHIELDSVINTDGWRGYDGLVDIGFDKHLRVNHGDNEFACGERHINGIESFWGYAKKRLSKFNGIDKKMFYLHLKETEYRFNHRHGNLYLDLLKLLRQNPL</sequence>
<gene>
    <name evidence="10" type="ORF">F963_00507</name>
    <name evidence="8" type="ORF">F963_00634</name>
    <name evidence="9" type="ORF">F963_00637</name>
    <name evidence="7" type="ORF">F963_00795</name>
    <name evidence="6" type="ORF">F963_01899</name>
    <name evidence="5" type="ORF">F963_02138</name>
    <name evidence="4" type="ORF">F963_02724</name>
    <name evidence="3" type="ORF">F963_02802</name>
    <name evidence="2" type="ORF">F963_02902</name>
</gene>
<evidence type="ECO:0000313" key="4">
    <source>
        <dbReference type="EMBL" id="ENV21307.1"/>
    </source>
</evidence>
<dbReference type="Pfam" id="PF12762">
    <property type="entry name" value="DDE_Tnp_IS1595"/>
    <property type="match status" value="1"/>
</dbReference>
<organism evidence="4 11">
    <name type="scientific">Acinetobacter bereziniae NIPH 3</name>
    <dbReference type="NCBI Taxonomy" id="1217651"/>
    <lineage>
        <taxon>Bacteria</taxon>
        <taxon>Pseudomonadati</taxon>
        <taxon>Pseudomonadota</taxon>
        <taxon>Gammaproteobacteria</taxon>
        <taxon>Moraxellales</taxon>
        <taxon>Moraxellaceae</taxon>
        <taxon>Acinetobacter</taxon>
    </lineage>
</organism>
<evidence type="ECO:0000313" key="9">
    <source>
        <dbReference type="EMBL" id="ENV23352.1"/>
    </source>
</evidence>
<dbReference type="InterPro" id="IPR053164">
    <property type="entry name" value="IS1016-like_transposase"/>
</dbReference>
<protein>
    <recommendedName>
        <fullName evidence="1">ISXO2-like transposase domain-containing protein</fullName>
    </recommendedName>
</protein>
<dbReference type="InterPro" id="IPR024445">
    <property type="entry name" value="Tnp_ISXO2-like"/>
</dbReference>
<name>N8XA24_ACIBZ</name>
<accession>N8XA24</accession>
<dbReference type="PATRIC" id="fig|1217651.3.peg.1865"/>
<evidence type="ECO:0000313" key="7">
    <source>
        <dbReference type="EMBL" id="ENV23262.1"/>
    </source>
</evidence>
<dbReference type="PANTHER" id="PTHR47163:SF2">
    <property type="entry name" value="SI:DKEY-17M8.2"/>
    <property type="match status" value="1"/>
</dbReference>
<evidence type="ECO:0000313" key="11">
    <source>
        <dbReference type="Proteomes" id="UP000013270"/>
    </source>
</evidence>
<evidence type="ECO:0000313" key="6">
    <source>
        <dbReference type="EMBL" id="ENV22072.1"/>
    </source>
</evidence>
<dbReference type="EMBL" id="APPK01000041">
    <property type="protein sequence ID" value="ENV21307.1"/>
    <property type="molecule type" value="Genomic_DNA"/>
</dbReference>
<dbReference type="AlphaFoldDB" id="N8XA24"/>
<comment type="caution">
    <text evidence="4">The sequence shown here is derived from an EMBL/GenBank/DDBJ whole genome shotgun (WGS) entry which is preliminary data.</text>
</comment>
<dbReference type="EMBL" id="APPK01000012">
    <property type="protein sequence ID" value="ENV23394.1"/>
    <property type="molecule type" value="Genomic_DNA"/>
</dbReference>
<dbReference type="RefSeq" id="WP_004828063.1">
    <property type="nucleotide sequence ID" value="NZ_KB849466.1"/>
</dbReference>
<dbReference type="EMBL" id="APPK01000036">
    <property type="protein sequence ID" value="ENV21745.1"/>
    <property type="molecule type" value="Genomic_DNA"/>
</dbReference>
<dbReference type="EMBL" id="APPK01000013">
    <property type="protein sequence ID" value="ENV23352.1"/>
    <property type="molecule type" value="Genomic_DNA"/>
</dbReference>
<evidence type="ECO:0000313" key="10">
    <source>
        <dbReference type="EMBL" id="ENV23394.1"/>
    </source>
</evidence>
<proteinExistence type="predicted"/>
<dbReference type="HOGENOM" id="CLU_044348_11_0_6"/>
<evidence type="ECO:0000259" key="1">
    <source>
        <dbReference type="SMART" id="SM01126"/>
    </source>
</evidence>
<dbReference type="SMART" id="SM01126">
    <property type="entry name" value="DDE_Tnp_IS1595"/>
    <property type="match status" value="1"/>
</dbReference>
<dbReference type="NCBIfam" id="NF033547">
    <property type="entry name" value="transpos_IS1595"/>
    <property type="match status" value="1"/>
</dbReference>
<dbReference type="EMBL" id="APPK01000013">
    <property type="protein sequence ID" value="ENV23349.1"/>
    <property type="molecule type" value="Genomic_DNA"/>
</dbReference>
<reference evidence="4 11" key="1">
    <citation type="submission" date="2013-02" db="EMBL/GenBank/DDBJ databases">
        <title>The Genome Sequence of Acinetobacter bereziniae NIPH 3.</title>
        <authorList>
            <consortium name="The Broad Institute Genome Sequencing Platform"/>
            <consortium name="The Broad Institute Genome Sequencing Center for Infectious Disease"/>
            <person name="Cerqueira G."/>
            <person name="Feldgarden M."/>
            <person name="Courvalin P."/>
            <person name="Perichon B."/>
            <person name="Grillot-Courvalin C."/>
            <person name="Clermont D."/>
            <person name="Rocha E."/>
            <person name="Yoon E.-J."/>
            <person name="Nemec A."/>
            <person name="Walker B."/>
            <person name="Young S.K."/>
            <person name="Zeng Q."/>
            <person name="Gargeya S."/>
            <person name="Fitzgerald M."/>
            <person name="Haas B."/>
            <person name="Abouelleil A."/>
            <person name="Alvarado L."/>
            <person name="Arachchi H.M."/>
            <person name="Berlin A.M."/>
            <person name="Chapman S.B."/>
            <person name="Dewar J."/>
            <person name="Goldberg J."/>
            <person name="Griggs A."/>
            <person name="Gujja S."/>
            <person name="Hansen M."/>
            <person name="Howarth C."/>
            <person name="Imamovic A."/>
            <person name="Larimer J."/>
            <person name="McCowan C."/>
            <person name="Murphy C."/>
            <person name="Neiman D."/>
            <person name="Pearson M."/>
            <person name="Priest M."/>
            <person name="Roberts A."/>
            <person name="Saif S."/>
            <person name="Shea T."/>
            <person name="Sisk P."/>
            <person name="Sykes S."/>
            <person name="Wortman J."/>
            <person name="Nusbaum C."/>
            <person name="Birren B."/>
        </authorList>
    </citation>
    <scope>NUCLEOTIDE SEQUENCE [LARGE SCALE GENOMIC DNA]</scope>
    <source>
        <strain evidence="4 11">NIPH 3</strain>
    </source>
</reference>
<dbReference type="EMBL" id="APPK01000017">
    <property type="protein sequence ID" value="ENV23262.1"/>
    <property type="molecule type" value="Genomic_DNA"/>
</dbReference>
<evidence type="ECO:0000313" key="3">
    <source>
        <dbReference type="EMBL" id="ENV21210.1"/>
    </source>
</evidence>
<feature type="domain" description="ISXO2-like transposase" evidence="1">
    <location>
        <begin position="65"/>
        <end position="206"/>
    </location>
</feature>
<dbReference type="EMBL" id="APPK01000033">
    <property type="protein sequence ID" value="ENV22072.1"/>
    <property type="molecule type" value="Genomic_DNA"/>
</dbReference>
<evidence type="ECO:0000313" key="2">
    <source>
        <dbReference type="EMBL" id="ENV21137.1"/>
    </source>
</evidence>
<evidence type="ECO:0000313" key="8">
    <source>
        <dbReference type="EMBL" id="ENV23349.1"/>
    </source>
</evidence>
<dbReference type="EMBL" id="APPK01000042">
    <property type="protein sequence ID" value="ENV21210.1"/>
    <property type="molecule type" value="Genomic_DNA"/>
</dbReference>
<evidence type="ECO:0000313" key="5">
    <source>
        <dbReference type="EMBL" id="ENV21745.1"/>
    </source>
</evidence>
<dbReference type="PANTHER" id="PTHR47163">
    <property type="entry name" value="DDE_TNP_IS1595 DOMAIN-CONTAINING PROTEIN"/>
    <property type="match status" value="1"/>
</dbReference>